<proteinExistence type="predicted"/>
<organism evidence="3 4">
    <name type="scientific">Aspergillus versicolor CBS 583.65</name>
    <dbReference type="NCBI Taxonomy" id="1036611"/>
    <lineage>
        <taxon>Eukaryota</taxon>
        <taxon>Fungi</taxon>
        <taxon>Dikarya</taxon>
        <taxon>Ascomycota</taxon>
        <taxon>Pezizomycotina</taxon>
        <taxon>Eurotiomycetes</taxon>
        <taxon>Eurotiomycetidae</taxon>
        <taxon>Eurotiales</taxon>
        <taxon>Aspergillaceae</taxon>
        <taxon>Aspergillus</taxon>
        <taxon>Aspergillus subgen. Nidulantes</taxon>
    </lineage>
</organism>
<gene>
    <name evidence="3" type="ORF">ASPVEDRAFT_142351</name>
</gene>
<dbReference type="InterPro" id="IPR029058">
    <property type="entry name" value="AB_hydrolase_fold"/>
</dbReference>
<protein>
    <recommendedName>
        <fullName evidence="2">Alpha/beta hydrolase fold-3 domain-containing protein</fullName>
    </recommendedName>
</protein>
<dbReference type="GO" id="GO:0016787">
    <property type="term" value="F:hydrolase activity"/>
    <property type="evidence" value="ECO:0007669"/>
    <property type="project" value="UniProtKB-KW"/>
</dbReference>
<keyword evidence="4" id="KW-1185">Reference proteome</keyword>
<dbReference type="PANTHER" id="PTHR48081:SF11">
    <property type="entry name" value="ALPHA_BETA HYDROLASE FOLD-3 DOMAIN-CONTAINING PROTEIN-RELATED"/>
    <property type="match status" value="1"/>
</dbReference>
<dbReference type="VEuPathDB" id="FungiDB:ASPVEDRAFT_142351"/>
<dbReference type="OrthoDB" id="2152029at2759"/>
<feature type="domain" description="Alpha/beta hydrolase fold-3" evidence="2">
    <location>
        <begin position="131"/>
        <end position="352"/>
    </location>
</feature>
<dbReference type="SUPFAM" id="SSF53474">
    <property type="entry name" value="alpha/beta-Hydrolases"/>
    <property type="match status" value="1"/>
</dbReference>
<dbReference type="InterPro" id="IPR050300">
    <property type="entry name" value="GDXG_lipolytic_enzyme"/>
</dbReference>
<dbReference type="STRING" id="1036611.A0A1L9Q1J8"/>
<sequence>MAATADPNPIAAVTALDIGQTSFTLFFRLPWVVGTTLFRRWWPWNRTYKPPPLREHLFRHVMTCLGNHVPLSVWQWYTASDTSGSNLRTSTRYGHIPHLFAPVRTPDFCGYWICRGLAQEPVSPRDADLVLLHAHGGGYVSGHPSVGAPEHVFLAEILQQNNVTTAIFSLDYTLAPRGTFPKQRNEAVAAYNWLREMGVDSSRIIVIGDSAGGHVIMSLLVGLNERHRQSGHGSDSRPAAAVLVSPWMNLHTSHPRALELHWEERLFKRSLDTYCKWILRGASPELHLLYGNFALGQEVRGSWADILPARTWITAGAEELVFLYDIEDFVAQAEKDGANVVLNVAGGKNHTWQCAEAFGQQGRLLAVPLDEALPGDLMSGYRELAMGILQILSPRQSHSATVIPT</sequence>
<dbReference type="Pfam" id="PF07859">
    <property type="entry name" value="Abhydrolase_3"/>
    <property type="match status" value="1"/>
</dbReference>
<dbReference type="EMBL" id="KV878137">
    <property type="protein sequence ID" value="OJJ07586.1"/>
    <property type="molecule type" value="Genomic_DNA"/>
</dbReference>
<dbReference type="GeneID" id="63723340"/>
<evidence type="ECO:0000313" key="4">
    <source>
        <dbReference type="Proteomes" id="UP000184073"/>
    </source>
</evidence>
<dbReference type="InterPro" id="IPR013094">
    <property type="entry name" value="AB_hydrolase_3"/>
</dbReference>
<evidence type="ECO:0000313" key="3">
    <source>
        <dbReference type="EMBL" id="OJJ07586.1"/>
    </source>
</evidence>
<name>A0A1L9Q1J8_ASPVE</name>
<dbReference type="Gene3D" id="3.40.50.1820">
    <property type="entry name" value="alpha/beta hydrolase"/>
    <property type="match status" value="1"/>
</dbReference>
<keyword evidence="1" id="KW-0378">Hydrolase</keyword>
<evidence type="ECO:0000259" key="2">
    <source>
        <dbReference type="Pfam" id="PF07859"/>
    </source>
</evidence>
<accession>A0A1L9Q1J8</accession>
<reference evidence="4" key="1">
    <citation type="journal article" date="2017" name="Genome Biol.">
        <title>Comparative genomics reveals high biological diversity and specific adaptations in the industrially and medically important fungal genus Aspergillus.</title>
        <authorList>
            <person name="de Vries R.P."/>
            <person name="Riley R."/>
            <person name="Wiebenga A."/>
            <person name="Aguilar-Osorio G."/>
            <person name="Amillis S."/>
            <person name="Uchima C.A."/>
            <person name="Anderluh G."/>
            <person name="Asadollahi M."/>
            <person name="Askin M."/>
            <person name="Barry K."/>
            <person name="Battaglia E."/>
            <person name="Bayram O."/>
            <person name="Benocci T."/>
            <person name="Braus-Stromeyer S.A."/>
            <person name="Caldana C."/>
            <person name="Canovas D."/>
            <person name="Cerqueira G.C."/>
            <person name="Chen F."/>
            <person name="Chen W."/>
            <person name="Choi C."/>
            <person name="Clum A."/>
            <person name="Dos Santos R.A."/>
            <person name="Damasio A.R."/>
            <person name="Diallinas G."/>
            <person name="Emri T."/>
            <person name="Fekete E."/>
            <person name="Flipphi M."/>
            <person name="Freyberg S."/>
            <person name="Gallo A."/>
            <person name="Gournas C."/>
            <person name="Habgood R."/>
            <person name="Hainaut M."/>
            <person name="Harispe M.L."/>
            <person name="Henrissat B."/>
            <person name="Hilden K.S."/>
            <person name="Hope R."/>
            <person name="Hossain A."/>
            <person name="Karabika E."/>
            <person name="Karaffa L."/>
            <person name="Karanyi Z."/>
            <person name="Krasevec N."/>
            <person name="Kuo A."/>
            <person name="Kusch H."/>
            <person name="LaButti K."/>
            <person name="Lagendijk E.L."/>
            <person name="Lapidus A."/>
            <person name="Levasseur A."/>
            <person name="Lindquist E."/>
            <person name="Lipzen A."/>
            <person name="Logrieco A.F."/>
            <person name="MacCabe A."/>
            <person name="Maekelae M.R."/>
            <person name="Malavazi I."/>
            <person name="Melin P."/>
            <person name="Meyer V."/>
            <person name="Mielnichuk N."/>
            <person name="Miskei M."/>
            <person name="Molnar A.P."/>
            <person name="Mule G."/>
            <person name="Ngan C.Y."/>
            <person name="Orejas M."/>
            <person name="Orosz E."/>
            <person name="Ouedraogo J.P."/>
            <person name="Overkamp K.M."/>
            <person name="Park H.-S."/>
            <person name="Perrone G."/>
            <person name="Piumi F."/>
            <person name="Punt P.J."/>
            <person name="Ram A.F."/>
            <person name="Ramon A."/>
            <person name="Rauscher S."/>
            <person name="Record E."/>
            <person name="Riano-Pachon D.M."/>
            <person name="Robert V."/>
            <person name="Roehrig J."/>
            <person name="Ruller R."/>
            <person name="Salamov A."/>
            <person name="Salih N.S."/>
            <person name="Samson R.A."/>
            <person name="Sandor E."/>
            <person name="Sanguinetti M."/>
            <person name="Schuetze T."/>
            <person name="Sepcic K."/>
            <person name="Shelest E."/>
            <person name="Sherlock G."/>
            <person name="Sophianopoulou V."/>
            <person name="Squina F.M."/>
            <person name="Sun H."/>
            <person name="Susca A."/>
            <person name="Todd R.B."/>
            <person name="Tsang A."/>
            <person name="Unkles S.E."/>
            <person name="van de Wiele N."/>
            <person name="van Rossen-Uffink D."/>
            <person name="Oliveira J.V."/>
            <person name="Vesth T.C."/>
            <person name="Visser J."/>
            <person name="Yu J.-H."/>
            <person name="Zhou M."/>
            <person name="Andersen M.R."/>
            <person name="Archer D.B."/>
            <person name="Baker S.E."/>
            <person name="Benoit I."/>
            <person name="Brakhage A.A."/>
            <person name="Braus G.H."/>
            <person name="Fischer R."/>
            <person name="Frisvad J.C."/>
            <person name="Goldman G.H."/>
            <person name="Houbraken J."/>
            <person name="Oakley B."/>
            <person name="Pocsi I."/>
            <person name="Scazzocchio C."/>
            <person name="Seiboth B."/>
            <person name="vanKuyk P.A."/>
            <person name="Wortman J."/>
            <person name="Dyer P.S."/>
            <person name="Grigoriev I.V."/>
        </authorList>
    </citation>
    <scope>NUCLEOTIDE SEQUENCE [LARGE SCALE GENOMIC DNA]</scope>
    <source>
        <strain evidence="4">CBS 583.65</strain>
    </source>
</reference>
<dbReference type="PANTHER" id="PTHR48081">
    <property type="entry name" value="AB HYDROLASE SUPERFAMILY PROTEIN C4A8.06C"/>
    <property type="match status" value="1"/>
</dbReference>
<dbReference type="RefSeq" id="XP_040673348.1">
    <property type="nucleotide sequence ID" value="XM_040807829.1"/>
</dbReference>
<dbReference type="Proteomes" id="UP000184073">
    <property type="component" value="Unassembled WGS sequence"/>
</dbReference>
<evidence type="ECO:0000256" key="1">
    <source>
        <dbReference type="ARBA" id="ARBA00022801"/>
    </source>
</evidence>
<dbReference type="AlphaFoldDB" id="A0A1L9Q1J8"/>